<evidence type="ECO:0000313" key="2">
    <source>
        <dbReference type="Proteomes" id="UP001465976"/>
    </source>
</evidence>
<keyword evidence="2" id="KW-1185">Reference proteome</keyword>
<comment type="caution">
    <text evidence="1">The sequence shown here is derived from an EMBL/GenBank/DDBJ whole genome shotgun (WGS) entry which is preliminary data.</text>
</comment>
<gene>
    <name evidence="1" type="ORF">V5O48_015462</name>
</gene>
<evidence type="ECO:0008006" key="3">
    <source>
        <dbReference type="Google" id="ProtNLM"/>
    </source>
</evidence>
<name>A0ABR3EUG0_9AGAR</name>
<dbReference type="Pfam" id="PF18759">
    <property type="entry name" value="Plavaka"/>
    <property type="match status" value="1"/>
</dbReference>
<accession>A0ABR3EUG0</accession>
<protein>
    <recommendedName>
        <fullName evidence="3">Thioredoxin domain-containing protein</fullName>
    </recommendedName>
</protein>
<reference evidence="1 2" key="1">
    <citation type="submission" date="2024-02" db="EMBL/GenBank/DDBJ databases">
        <title>A draft genome for the cacao thread blight pathogen Marasmius crinis-equi.</title>
        <authorList>
            <person name="Cohen S.P."/>
            <person name="Baruah I.K."/>
            <person name="Amoako-Attah I."/>
            <person name="Bukari Y."/>
            <person name="Meinhardt L.W."/>
            <person name="Bailey B.A."/>
        </authorList>
    </citation>
    <scope>NUCLEOTIDE SEQUENCE [LARGE SCALE GENOMIC DNA]</scope>
    <source>
        <strain evidence="1 2">GH-76</strain>
    </source>
</reference>
<dbReference type="InterPro" id="IPR041078">
    <property type="entry name" value="Plavaka"/>
</dbReference>
<organism evidence="1 2">
    <name type="scientific">Marasmius crinis-equi</name>
    <dbReference type="NCBI Taxonomy" id="585013"/>
    <lineage>
        <taxon>Eukaryota</taxon>
        <taxon>Fungi</taxon>
        <taxon>Dikarya</taxon>
        <taxon>Basidiomycota</taxon>
        <taxon>Agaricomycotina</taxon>
        <taxon>Agaricomycetes</taxon>
        <taxon>Agaricomycetidae</taxon>
        <taxon>Agaricales</taxon>
        <taxon>Marasmiineae</taxon>
        <taxon>Marasmiaceae</taxon>
        <taxon>Marasmius</taxon>
    </lineage>
</organism>
<dbReference type="EMBL" id="JBAHYK010001863">
    <property type="protein sequence ID" value="KAL0566548.1"/>
    <property type="molecule type" value="Genomic_DNA"/>
</dbReference>
<dbReference type="Proteomes" id="UP001465976">
    <property type="component" value="Unassembled WGS sequence"/>
</dbReference>
<sequence length="127" mass="14330">MTTPDIVKCTDGHLWRAVYGVGPYITDYPGQVWLAGIVQGWCPKCDAFPEDLDGIAHTHLRSHGTCEFMVTTFDPGTLWDGFSVRSDVTPIAHHFPRADIHEIMAPDLFHQLIKGTFLNHLVKWTNK</sequence>
<evidence type="ECO:0000313" key="1">
    <source>
        <dbReference type="EMBL" id="KAL0566548.1"/>
    </source>
</evidence>
<proteinExistence type="predicted"/>